<dbReference type="RefSeq" id="WP_117394588.1">
    <property type="nucleotide sequence ID" value="NZ_CP021330.1"/>
</dbReference>
<organism evidence="2 3">
    <name type="scientific">Maritalea myrionectae</name>
    <dbReference type="NCBI Taxonomy" id="454601"/>
    <lineage>
        <taxon>Bacteria</taxon>
        <taxon>Pseudomonadati</taxon>
        <taxon>Pseudomonadota</taxon>
        <taxon>Alphaproteobacteria</taxon>
        <taxon>Hyphomicrobiales</taxon>
        <taxon>Devosiaceae</taxon>
        <taxon>Maritalea</taxon>
    </lineage>
</organism>
<keyword evidence="3" id="KW-1185">Reference proteome</keyword>
<gene>
    <name evidence="2" type="ORF">MXMO3_00095</name>
</gene>
<accession>A0A2R4M9J2</accession>
<dbReference type="SUPFAM" id="SSF54427">
    <property type="entry name" value="NTF2-like"/>
    <property type="match status" value="1"/>
</dbReference>
<proteinExistence type="predicted"/>
<dbReference type="AlphaFoldDB" id="A0A2R4M9J2"/>
<dbReference type="InterPro" id="IPR027843">
    <property type="entry name" value="DUF4440"/>
</dbReference>
<evidence type="ECO:0000313" key="3">
    <source>
        <dbReference type="Proteomes" id="UP000258927"/>
    </source>
</evidence>
<dbReference type="InterPro" id="IPR032710">
    <property type="entry name" value="NTF2-like_dom_sf"/>
</dbReference>
<dbReference type="Pfam" id="PF14534">
    <property type="entry name" value="DUF4440"/>
    <property type="match status" value="1"/>
</dbReference>
<dbReference type="KEGG" id="mmyr:MXMO3_00095"/>
<feature type="domain" description="DUF4440" evidence="1">
    <location>
        <begin position="14"/>
        <end position="115"/>
    </location>
</feature>
<dbReference type="EMBL" id="CP021330">
    <property type="protein sequence ID" value="AVX02643.1"/>
    <property type="molecule type" value="Genomic_DNA"/>
</dbReference>
<evidence type="ECO:0000313" key="2">
    <source>
        <dbReference type="EMBL" id="AVX02643.1"/>
    </source>
</evidence>
<dbReference type="Gene3D" id="3.10.450.50">
    <property type="match status" value="1"/>
</dbReference>
<name>A0A2R4M9J2_9HYPH</name>
<evidence type="ECO:0000259" key="1">
    <source>
        <dbReference type="Pfam" id="PF14534"/>
    </source>
</evidence>
<dbReference type="Proteomes" id="UP000258927">
    <property type="component" value="Chromosome"/>
</dbReference>
<protein>
    <recommendedName>
        <fullName evidence="1">DUF4440 domain-containing protein</fullName>
    </recommendedName>
</protein>
<sequence>MIALTAELKEQLYRLEESLWRAETRYDRPAMDKCFAPDFFEFGRSGRTYTRDELLPAAYETGEIPISLPLPNFNITAIDENSVLITYLSELTRNGSLERANRASIWTNIGDQWQLRFHQGTPCP</sequence>
<reference evidence="2 3" key="1">
    <citation type="submission" date="2017-05" db="EMBL/GenBank/DDBJ databases">
        <title>Genome Analysis of Maritalea myrionectae HL2708#5.</title>
        <authorList>
            <consortium name="Cotde Inc.-PKNU"/>
            <person name="Jang D."/>
            <person name="Oh H.-M."/>
        </authorList>
    </citation>
    <scope>NUCLEOTIDE SEQUENCE [LARGE SCALE GENOMIC DNA]</scope>
    <source>
        <strain evidence="2 3">HL2708#5</strain>
    </source>
</reference>